<organism evidence="2 3">
    <name type="scientific">Actinacidiphila glaucinigra</name>
    <dbReference type="NCBI Taxonomy" id="235986"/>
    <lineage>
        <taxon>Bacteria</taxon>
        <taxon>Bacillati</taxon>
        <taxon>Actinomycetota</taxon>
        <taxon>Actinomycetes</taxon>
        <taxon>Kitasatosporales</taxon>
        <taxon>Streptomycetaceae</taxon>
        <taxon>Actinacidiphila</taxon>
    </lineage>
</organism>
<dbReference type="EMBL" id="FZOF01000005">
    <property type="protein sequence ID" value="SNS33463.1"/>
    <property type="molecule type" value="Genomic_DNA"/>
</dbReference>
<feature type="region of interest" description="Disordered" evidence="1">
    <location>
        <begin position="92"/>
        <end position="112"/>
    </location>
</feature>
<keyword evidence="3" id="KW-1185">Reference proteome</keyword>
<evidence type="ECO:0000313" key="3">
    <source>
        <dbReference type="Proteomes" id="UP000198280"/>
    </source>
</evidence>
<evidence type="ECO:0000256" key="1">
    <source>
        <dbReference type="SAM" id="MobiDB-lite"/>
    </source>
</evidence>
<dbReference type="Proteomes" id="UP000198280">
    <property type="component" value="Unassembled WGS sequence"/>
</dbReference>
<reference evidence="2 3" key="1">
    <citation type="submission" date="2017-06" db="EMBL/GenBank/DDBJ databases">
        <authorList>
            <person name="Kim H.J."/>
            <person name="Triplett B.A."/>
        </authorList>
    </citation>
    <scope>NUCLEOTIDE SEQUENCE [LARGE SCALE GENOMIC DNA]</scope>
    <source>
        <strain evidence="2 3">CGMCC 4.1858</strain>
    </source>
</reference>
<dbReference type="OrthoDB" id="5193874at2"/>
<protein>
    <submittedName>
        <fullName evidence="2">Uncharacterized protein</fullName>
    </submittedName>
</protein>
<dbReference type="RefSeq" id="WP_089223645.1">
    <property type="nucleotide sequence ID" value="NZ_FZOF01000005.1"/>
</dbReference>
<proteinExistence type="predicted"/>
<evidence type="ECO:0000313" key="2">
    <source>
        <dbReference type="EMBL" id="SNS33463.1"/>
    </source>
</evidence>
<dbReference type="AlphaFoldDB" id="A0A239DNZ3"/>
<sequence>MATPGFIDCCGGPDLVWVRTLYESHHDQESLLRCAACRTFWFHRFHEFPDWSGGGDDLTTWYTRLTTDEGERLRDAAEPTAVDLSFLGTRPSWMDDARGSRRVDGAPDHPHG</sequence>
<name>A0A239DNZ3_9ACTN</name>
<accession>A0A239DNZ3</accession>
<gene>
    <name evidence="2" type="ORF">SAMN05216252_10558</name>
</gene>
<feature type="compositionally biased region" description="Basic and acidic residues" evidence="1">
    <location>
        <begin position="93"/>
        <end position="112"/>
    </location>
</feature>